<organism evidence="1">
    <name type="scientific">Pararge aegeria</name>
    <name type="common">speckled wood butterfly</name>
    <dbReference type="NCBI Taxonomy" id="116150"/>
    <lineage>
        <taxon>Eukaryota</taxon>
        <taxon>Metazoa</taxon>
        <taxon>Ecdysozoa</taxon>
        <taxon>Arthropoda</taxon>
        <taxon>Hexapoda</taxon>
        <taxon>Insecta</taxon>
        <taxon>Pterygota</taxon>
        <taxon>Neoptera</taxon>
        <taxon>Endopterygota</taxon>
        <taxon>Lepidoptera</taxon>
        <taxon>Glossata</taxon>
        <taxon>Ditrysia</taxon>
        <taxon>Papilionoidea</taxon>
        <taxon>Nymphalidae</taxon>
        <taxon>Satyrinae</taxon>
        <taxon>Satyrini</taxon>
        <taxon>Parargina</taxon>
        <taxon>Pararge</taxon>
    </lineage>
</organism>
<feature type="non-terminal residue" evidence="1">
    <location>
        <position position="1"/>
    </location>
</feature>
<dbReference type="GO" id="GO:0004519">
    <property type="term" value="F:endonuclease activity"/>
    <property type="evidence" value="ECO:0007669"/>
    <property type="project" value="UniProtKB-KW"/>
</dbReference>
<sequence length="85" mass="9923">ENFYTDLYSTITPEPTTYRGRDPRAKLVRRRTEDLPDISLYEISNALKHMKNEKSSGQDQIPIELVKCGGKPVRKRLQLMFNKII</sequence>
<keyword evidence="1" id="KW-0378">Hydrolase</keyword>
<proteinExistence type="predicted"/>
<dbReference type="EMBL" id="GAIX01000838">
    <property type="protein sequence ID" value="JAA91722.1"/>
    <property type="molecule type" value="Transcribed_RNA"/>
</dbReference>
<evidence type="ECO:0000313" key="1">
    <source>
        <dbReference type="EMBL" id="JAA91722.1"/>
    </source>
</evidence>
<reference evidence="1" key="1">
    <citation type="journal article" date="2013" name="BMC Genomics">
        <title>Unscrambling butterfly oogenesis.</title>
        <authorList>
            <person name="Carter J.M."/>
            <person name="Baker S.C."/>
            <person name="Pink R."/>
            <person name="Carter D.R."/>
            <person name="Collins A."/>
            <person name="Tomlin J."/>
            <person name="Gibbs M."/>
            <person name="Breuker C.J."/>
        </authorList>
    </citation>
    <scope>NUCLEOTIDE SEQUENCE</scope>
    <source>
        <tissue evidence="1">Ovary</tissue>
    </source>
</reference>
<accession>S4PZW3</accession>
<keyword evidence="1" id="KW-0255">Endonuclease</keyword>
<keyword evidence="1" id="KW-0808">Transferase</keyword>
<name>S4PZW3_9NEOP</name>
<dbReference type="AlphaFoldDB" id="S4PZW3"/>
<feature type="non-terminal residue" evidence="1">
    <location>
        <position position="85"/>
    </location>
</feature>
<keyword evidence="1" id="KW-0695">RNA-directed DNA polymerase</keyword>
<dbReference type="GO" id="GO:0003964">
    <property type="term" value="F:RNA-directed DNA polymerase activity"/>
    <property type="evidence" value="ECO:0007669"/>
    <property type="project" value="UniProtKB-KW"/>
</dbReference>
<protein>
    <submittedName>
        <fullName evidence="1">Endonuclease-reverse transcriptase</fullName>
    </submittedName>
</protein>
<keyword evidence="1" id="KW-0540">Nuclease</keyword>
<keyword evidence="1" id="KW-0548">Nucleotidyltransferase</keyword>
<reference evidence="1" key="2">
    <citation type="submission" date="2013-05" db="EMBL/GenBank/DDBJ databases">
        <authorList>
            <person name="Carter J.-M."/>
            <person name="Baker S.C."/>
            <person name="Pink R."/>
            <person name="Carter D.R.F."/>
            <person name="Collins A."/>
            <person name="Tomlin J."/>
            <person name="Gibbs M."/>
            <person name="Breuker C.J."/>
        </authorList>
    </citation>
    <scope>NUCLEOTIDE SEQUENCE</scope>
    <source>
        <tissue evidence="1">Ovary</tissue>
    </source>
</reference>